<dbReference type="GO" id="GO:0042597">
    <property type="term" value="C:periplasmic space"/>
    <property type="evidence" value="ECO:0007669"/>
    <property type="project" value="UniProtKB-SubCell"/>
</dbReference>
<dbReference type="PATRIC" id="fig|158500.4.peg.380"/>
<dbReference type="InterPro" id="IPR036909">
    <property type="entry name" value="Cyt_c-like_dom_sf"/>
</dbReference>
<dbReference type="GO" id="GO:0004130">
    <property type="term" value="F:cytochrome-c peroxidase activity"/>
    <property type="evidence" value="ECO:0007669"/>
    <property type="project" value="TreeGrafter"/>
</dbReference>
<reference evidence="12 13" key="1">
    <citation type="submission" date="2014-03" db="EMBL/GenBank/DDBJ databases">
        <title>Whole genome sequence of Novosphingobium resinovorum KF1.</title>
        <authorList>
            <person name="Gan H.M."/>
            <person name="Gan H.Y."/>
            <person name="Chew T.H."/>
            <person name="Savka M.A."/>
        </authorList>
    </citation>
    <scope>NUCLEOTIDE SEQUENCE [LARGE SCALE GENOMIC DNA]</scope>
    <source>
        <strain evidence="12 13">KF1</strain>
    </source>
</reference>
<keyword evidence="4 10" id="KW-0732">Signal</keyword>
<feature type="signal peptide" evidence="10">
    <location>
        <begin position="1"/>
        <end position="17"/>
    </location>
</feature>
<dbReference type="SUPFAM" id="SSF46626">
    <property type="entry name" value="Cytochrome c"/>
    <property type="match status" value="2"/>
</dbReference>
<evidence type="ECO:0000259" key="11">
    <source>
        <dbReference type="PROSITE" id="PS51007"/>
    </source>
</evidence>
<evidence type="ECO:0000256" key="10">
    <source>
        <dbReference type="SAM" id="SignalP"/>
    </source>
</evidence>
<feature type="binding site" description="covalent" evidence="8">
    <location>
        <position position="54"/>
    </location>
    <ligand>
        <name>heme c</name>
        <dbReference type="ChEBI" id="CHEBI:61717"/>
        <label>1</label>
    </ligand>
</feature>
<evidence type="ECO:0000256" key="5">
    <source>
        <dbReference type="ARBA" id="ARBA00022764"/>
    </source>
</evidence>
<dbReference type="Pfam" id="PF03150">
    <property type="entry name" value="CCP_MauG"/>
    <property type="match status" value="1"/>
</dbReference>
<dbReference type="InterPro" id="IPR051395">
    <property type="entry name" value="Cytochrome_c_Peroxidase/MauG"/>
</dbReference>
<evidence type="ECO:0000313" key="13">
    <source>
        <dbReference type="Proteomes" id="UP000024329"/>
    </source>
</evidence>
<comment type="subcellular location">
    <subcellularLocation>
        <location evidence="1">Periplasm</location>
    </subcellularLocation>
</comment>
<feature type="binding site" description="covalent" evidence="8">
    <location>
        <position position="57"/>
    </location>
    <ligand>
        <name>heme c</name>
        <dbReference type="ChEBI" id="CHEBI:61717"/>
        <label>1</label>
    </ligand>
</feature>
<dbReference type="eggNOG" id="COG1858">
    <property type="taxonomic scope" value="Bacteria"/>
</dbReference>
<dbReference type="InterPro" id="IPR026259">
    <property type="entry name" value="MauG/Cytc_peroxidase"/>
</dbReference>
<feature type="binding site" description="axial binding residue" evidence="9">
    <location>
        <position position="209"/>
    </location>
    <ligand>
        <name>heme c</name>
        <dbReference type="ChEBI" id="CHEBI:61717"/>
        <label>2</label>
    </ligand>
    <ligandPart>
        <name>Fe</name>
        <dbReference type="ChEBI" id="CHEBI:18248"/>
    </ligandPart>
</feature>
<dbReference type="InterPro" id="IPR004852">
    <property type="entry name" value="Di-haem_cyt_c_peroxidsae"/>
</dbReference>
<comment type="PTM">
    <text evidence="8">Binds 2 heme groups per subunit.</text>
</comment>
<keyword evidence="6" id="KW-0560">Oxidoreductase</keyword>
<evidence type="ECO:0000256" key="6">
    <source>
        <dbReference type="ARBA" id="ARBA00023002"/>
    </source>
</evidence>
<dbReference type="PANTHER" id="PTHR30600:SF14">
    <property type="entry name" value="CYTOCHROME C PEROXIDASE"/>
    <property type="match status" value="1"/>
</dbReference>
<evidence type="ECO:0000256" key="4">
    <source>
        <dbReference type="ARBA" id="ARBA00022729"/>
    </source>
</evidence>
<evidence type="ECO:0000256" key="2">
    <source>
        <dbReference type="ARBA" id="ARBA00022617"/>
    </source>
</evidence>
<keyword evidence="3 9" id="KW-0479">Metal-binding</keyword>
<dbReference type="EMBL" id="JFYZ01000001">
    <property type="protein sequence ID" value="EZP84614.1"/>
    <property type="molecule type" value="Genomic_DNA"/>
</dbReference>
<dbReference type="STRING" id="158500.BES08_01920"/>
<feature type="chain" id="PRO_5001552347" evidence="10">
    <location>
        <begin position="18"/>
        <end position="319"/>
    </location>
</feature>
<dbReference type="GO" id="GO:0020037">
    <property type="term" value="F:heme binding"/>
    <property type="evidence" value="ECO:0007669"/>
    <property type="project" value="InterPro"/>
</dbReference>
<keyword evidence="2 8" id="KW-0349">Heme</keyword>
<evidence type="ECO:0000256" key="8">
    <source>
        <dbReference type="PIRSR" id="PIRSR000294-1"/>
    </source>
</evidence>
<feature type="binding site" description="covalent" evidence="8">
    <location>
        <position position="205"/>
    </location>
    <ligand>
        <name>heme c</name>
        <dbReference type="ChEBI" id="CHEBI:61717"/>
        <label>2</label>
    </ligand>
</feature>
<evidence type="ECO:0000313" key="12">
    <source>
        <dbReference type="EMBL" id="EZP84614.1"/>
    </source>
</evidence>
<name>A0A031K5W1_9SPHN</name>
<feature type="binding site" description="axial binding residue" evidence="9">
    <location>
        <position position="58"/>
    </location>
    <ligand>
        <name>heme c</name>
        <dbReference type="ChEBI" id="CHEBI:61717"/>
        <label>1</label>
    </ligand>
    <ligandPart>
        <name>Fe</name>
        <dbReference type="ChEBI" id="CHEBI:18248"/>
    </ligandPart>
</feature>
<dbReference type="GO" id="GO:0046872">
    <property type="term" value="F:metal ion binding"/>
    <property type="evidence" value="ECO:0007669"/>
    <property type="project" value="UniProtKB-KW"/>
</dbReference>
<keyword evidence="5" id="KW-0574">Periplasm</keyword>
<gene>
    <name evidence="12" type="ORF">BV97_00370</name>
</gene>
<evidence type="ECO:0000256" key="7">
    <source>
        <dbReference type="ARBA" id="ARBA00023004"/>
    </source>
</evidence>
<evidence type="ECO:0000256" key="1">
    <source>
        <dbReference type="ARBA" id="ARBA00004418"/>
    </source>
</evidence>
<dbReference type="AlphaFoldDB" id="A0A031K5W1"/>
<dbReference type="RefSeq" id="WP_008830956.1">
    <property type="nucleotide sequence ID" value="NZ_JFYZ01000001.1"/>
</dbReference>
<dbReference type="Gene3D" id="1.10.760.10">
    <property type="entry name" value="Cytochrome c-like domain"/>
    <property type="match status" value="2"/>
</dbReference>
<dbReference type="PANTHER" id="PTHR30600">
    <property type="entry name" value="CYTOCHROME C PEROXIDASE-RELATED"/>
    <property type="match status" value="1"/>
</dbReference>
<feature type="binding site" description="covalent" evidence="8">
    <location>
        <position position="208"/>
    </location>
    <ligand>
        <name>heme c</name>
        <dbReference type="ChEBI" id="CHEBI:61717"/>
        <label>2</label>
    </ligand>
</feature>
<accession>A0A031K5W1</accession>
<feature type="domain" description="Cytochrome c" evidence="11">
    <location>
        <begin position="190"/>
        <end position="299"/>
    </location>
</feature>
<proteinExistence type="predicted"/>
<dbReference type="PIRSF" id="PIRSF000294">
    <property type="entry name" value="Cytochrome-c_peroxidase"/>
    <property type="match status" value="1"/>
</dbReference>
<organism evidence="12 13">
    <name type="scientific">Novosphingobium resinovorum</name>
    <dbReference type="NCBI Taxonomy" id="158500"/>
    <lineage>
        <taxon>Bacteria</taxon>
        <taxon>Pseudomonadati</taxon>
        <taxon>Pseudomonadota</taxon>
        <taxon>Alphaproteobacteria</taxon>
        <taxon>Sphingomonadales</taxon>
        <taxon>Sphingomonadaceae</taxon>
        <taxon>Novosphingobium</taxon>
    </lineage>
</organism>
<sequence length="319" mass="33584">MRHTGGWALLLSSLVLAAGAGIARDGRGNLDAQVALGRRLFHDGDLSINGTLSCATCHDPRHSFADGVRAHPGAHGEPGLRNVPSLVNVGSFSPLTWGNPSLATLEQQALVPIAGEDPVEMGMKGQEAELTRRLSASPCYRKLFKAAFPVTRGRIDFTSVSAALAAFQRTIVSHETDWDHAAAGGPVLNEAAARGEALFRGKGECAGCHSGREFTDLAFHRLPGAPADPSNGDFGLARATGRVEDRGKFRTPSLRNVALTAPYLHDGSADTMTEAIARHGTTLSPVETTDIEAFLNALTDTAVGADPRYTRPGKACEAS</sequence>
<keyword evidence="12" id="KW-0575">Peroxidase</keyword>
<comment type="caution">
    <text evidence="12">The sequence shown here is derived from an EMBL/GenBank/DDBJ whole genome shotgun (WGS) entry which is preliminary data.</text>
</comment>
<comment type="cofactor">
    <cofactor evidence="8">
        <name>heme</name>
        <dbReference type="ChEBI" id="CHEBI:30413"/>
    </cofactor>
    <text evidence="8">Binds 2 heme groups.</text>
</comment>
<evidence type="ECO:0000256" key="9">
    <source>
        <dbReference type="PIRSR" id="PIRSR000294-2"/>
    </source>
</evidence>
<keyword evidence="7 9" id="KW-0408">Iron</keyword>
<evidence type="ECO:0000256" key="3">
    <source>
        <dbReference type="ARBA" id="ARBA00022723"/>
    </source>
</evidence>
<dbReference type="GO" id="GO:0009055">
    <property type="term" value="F:electron transfer activity"/>
    <property type="evidence" value="ECO:0007669"/>
    <property type="project" value="InterPro"/>
</dbReference>
<dbReference type="InterPro" id="IPR009056">
    <property type="entry name" value="Cyt_c-like_dom"/>
</dbReference>
<dbReference type="PROSITE" id="PS51007">
    <property type="entry name" value="CYTC"/>
    <property type="match status" value="1"/>
</dbReference>
<protein>
    <submittedName>
        <fullName evidence="12">Cytochrome-c peroxidase</fullName>
    </submittedName>
</protein>
<dbReference type="Proteomes" id="UP000024329">
    <property type="component" value="Unassembled WGS sequence"/>
</dbReference>